<proteinExistence type="predicted"/>
<evidence type="ECO:0000256" key="4">
    <source>
        <dbReference type="SAM" id="MobiDB-lite"/>
    </source>
</evidence>
<evidence type="ECO:0000256" key="2">
    <source>
        <dbReference type="ARBA" id="ARBA00022771"/>
    </source>
</evidence>
<dbReference type="Proteomes" id="UP000265703">
    <property type="component" value="Unassembled WGS sequence"/>
</dbReference>
<dbReference type="GO" id="GO:0008270">
    <property type="term" value="F:zinc ion binding"/>
    <property type="evidence" value="ECO:0007669"/>
    <property type="project" value="UniProtKB-KW"/>
</dbReference>
<name>A0A397SGB6_9GLOM</name>
<dbReference type="AlphaFoldDB" id="A0A397SGB6"/>
<evidence type="ECO:0000256" key="3">
    <source>
        <dbReference type="ARBA" id="ARBA00022833"/>
    </source>
</evidence>
<evidence type="ECO:0000256" key="1">
    <source>
        <dbReference type="ARBA" id="ARBA00022723"/>
    </source>
</evidence>
<dbReference type="OrthoDB" id="2443917at2759"/>
<evidence type="ECO:0000313" key="6">
    <source>
        <dbReference type="EMBL" id="RIA81484.1"/>
    </source>
</evidence>
<keyword evidence="7" id="KW-1185">Reference proteome</keyword>
<evidence type="ECO:0000313" key="7">
    <source>
        <dbReference type="Proteomes" id="UP000265703"/>
    </source>
</evidence>
<dbReference type="STRING" id="658196.A0A397SGB6"/>
<gene>
    <name evidence="6" type="ORF">C1645_744484</name>
</gene>
<comment type="caution">
    <text evidence="6">The sequence shown here is derived from an EMBL/GenBank/DDBJ whole genome shotgun (WGS) entry which is preliminary data.</text>
</comment>
<protein>
    <recommendedName>
        <fullName evidence="5">BED-type domain-containing protein</fullName>
    </recommendedName>
</protein>
<dbReference type="InterPro" id="IPR003656">
    <property type="entry name" value="Znf_BED"/>
</dbReference>
<keyword evidence="1" id="KW-0479">Metal-binding</keyword>
<keyword evidence="2" id="KW-0863">Zinc-finger</keyword>
<keyword evidence="3" id="KW-0862">Zinc</keyword>
<feature type="region of interest" description="Disordered" evidence="4">
    <location>
        <begin position="101"/>
        <end position="122"/>
    </location>
</feature>
<organism evidence="6 7">
    <name type="scientific">Glomus cerebriforme</name>
    <dbReference type="NCBI Taxonomy" id="658196"/>
    <lineage>
        <taxon>Eukaryota</taxon>
        <taxon>Fungi</taxon>
        <taxon>Fungi incertae sedis</taxon>
        <taxon>Mucoromycota</taxon>
        <taxon>Glomeromycotina</taxon>
        <taxon>Glomeromycetes</taxon>
        <taxon>Glomerales</taxon>
        <taxon>Glomeraceae</taxon>
        <taxon>Glomus</taxon>
    </lineage>
</organism>
<evidence type="ECO:0000259" key="5">
    <source>
        <dbReference type="Pfam" id="PF02892"/>
    </source>
</evidence>
<dbReference type="EMBL" id="QKYT01000789">
    <property type="protein sequence ID" value="RIA81484.1"/>
    <property type="molecule type" value="Genomic_DNA"/>
</dbReference>
<feature type="domain" description="BED-type" evidence="5">
    <location>
        <begin position="57"/>
        <end position="97"/>
    </location>
</feature>
<reference evidence="6 7" key="1">
    <citation type="submission" date="2018-06" db="EMBL/GenBank/DDBJ databases">
        <title>Comparative genomics reveals the genomic features of Rhizophagus irregularis, R. cerebriforme, R. diaphanum and Gigaspora rosea, and their symbiotic lifestyle signature.</title>
        <authorList>
            <person name="Morin E."/>
            <person name="San Clemente H."/>
            <person name="Chen E.C.H."/>
            <person name="De La Providencia I."/>
            <person name="Hainaut M."/>
            <person name="Kuo A."/>
            <person name="Kohler A."/>
            <person name="Murat C."/>
            <person name="Tang N."/>
            <person name="Roy S."/>
            <person name="Loubradou J."/>
            <person name="Henrissat B."/>
            <person name="Grigoriev I.V."/>
            <person name="Corradi N."/>
            <person name="Roux C."/>
            <person name="Martin F.M."/>
        </authorList>
    </citation>
    <scope>NUCLEOTIDE SEQUENCE [LARGE SCALE GENOMIC DNA]</scope>
    <source>
        <strain evidence="6 7">DAOM 227022</strain>
    </source>
</reference>
<dbReference type="SMART" id="SM00614">
    <property type="entry name" value="ZnF_BED"/>
    <property type="match status" value="1"/>
</dbReference>
<sequence>MEEEIEDFSEKTMSGDELNFDQFEPEREWADIIPDESVSQITCNTGLKIDASTITGSTVWLFFDKNLSYAVGYNVCKKCRKKFKVMTSVTTLRSHLKIHQLKASTKKQTSTTKQKNPFNEEE</sequence>
<feature type="compositionally biased region" description="Low complexity" evidence="4">
    <location>
        <begin position="106"/>
        <end position="115"/>
    </location>
</feature>
<dbReference type="Pfam" id="PF02892">
    <property type="entry name" value="zf-BED"/>
    <property type="match status" value="1"/>
</dbReference>
<dbReference type="GO" id="GO:0003677">
    <property type="term" value="F:DNA binding"/>
    <property type="evidence" value="ECO:0007669"/>
    <property type="project" value="InterPro"/>
</dbReference>
<accession>A0A397SGB6</accession>